<dbReference type="AlphaFoldDB" id="A0A2K9BKN0"/>
<keyword evidence="1" id="KW-0812">Transmembrane</keyword>
<proteinExistence type="predicted"/>
<feature type="transmembrane region" description="Helical" evidence="1">
    <location>
        <begin position="7"/>
        <end position="26"/>
    </location>
</feature>
<evidence type="ECO:0000256" key="1">
    <source>
        <dbReference type="SAM" id="Phobius"/>
    </source>
</evidence>
<dbReference type="Proteomes" id="UP000233419">
    <property type="component" value="Chromosome"/>
</dbReference>
<dbReference type="KEGG" id="msyr:CXP39_03220"/>
<sequence length="397" mass="46925">MKSLKLCILAVFIFIGVYGLVIFYGLKNQADTKINIENFKIKLVDSFGKKTYKAKTGKNSPIYDIEKSNWKEASLNAKYSDTFVEKFTQKDEPILIYDVLIEATPNNYYAWNDTNNPYDTLTFSISIKIDERKVMFKEEVLESFKQDTNNVVFDLQDNKFDDFILLKNNSDEKISYKYHVNKNSTKREESLVTIEAAIKDKQRYVWDDGLYDNYVFDLLIKFDNRKEIAVDDIEKELQKFDQKQFESVEEAIKFFSDITLFDNKAFVTKVEYNIKQDKEIFLMNLSIILDKNHKWNINPDELIKIFNIEVIVKSFTVSFESLDKEINEITNQKLSADQTIFEIEQTLYQKEYLVHSSITVLINEENTIQIGFTLSEEYKWKNGQNNKVELEKNYQFY</sequence>
<keyword evidence="1" id="KW-0472">Membrane</keyword>
<keyword evidence="3" id="KW-1185">Reference proteome</keyword>
<organism evidence="2 3">
    <name type="scientific">Mesoplasma syrphidae</name>
    <dbReference type="NCBI Taxonomy" id="225999"/>
    <lineage>
        <taxon>Bacteria</taxon>
        <taxon>Bacillati</taxon>
        <taxon>Mycoplasmatota</taxon>
        <taxon>Mollicutes</taxon>
        <taxon>Entomoplasmatales</taxon>
        <taxon>Entomoplasmataceae</taxon>
        <taxon>Mesoplasma</taxon>
    </lineage>
</organism>
<name>A0A2K9BKN0_9MOLU</name>
<reference evidence="2 3" key="1">
    <citation type="submission" date="2017-12" db="EMBL/GenBank/DDBJ databases">
        <title>Mesoplasma syrphidae YJS, Complete Genome.</title>
        <authorList>
            <person name="Knight T.F."/>
            <person name="Citino T."/>
            <person name="Rubinstein R."/>
            <person name="Neuschaefer Z."/>
        </authorList>
    </citation>
    <scope>NUCLEOTIDE SEQUENCE [LARGE SCALE GENOMIC DNA]</scope>
    <source>
        <strain evidence="2 3">YJS</strain>
    </source>
</reference>
<dbReference type="OrthoDB" id="9810587at2"/>
<dbReference type="EMBL" id="CP025257">
    <property type="protein sequence ID" value="AUF83786.1"/>
    <property type="molecule type" value="Genomic_DNA"/>
</dbReference>
<keyword evidence="1" id="KW-1133">Transmembrane helix</keyword>
<accession>A0A2K9BKN0</accession>
<dbReference type="RefSeq" id="WP_027048601.1">
    <property type="nucleotide sequence ID" value="NZ_CP025257.1"/>
</dbReference>
<gene>
    <name evidence="2" type="ORF">CXP39_03220</name>
</gene>
<evidence type="ECO:0000313" key="3">
    <source>
        <dbReference type="Proteomes" id="UP000233419"/>
    </source>
</evidence>
<evidence type="ECO:0000313" key="2">
    <source>
        <dbReference type="EMBL" id="AUF83786.1"/>
    </source>
</evidence>
<protein>
    <submittedName>
        <fullName evidence="2">Uncharacterized protein</fullName>
    </submittedName>
</protein>